<dbReference type="HAMAP" id="MF_01207">
    <property type="entry name" value="MsrQ"/>
    <property type="match status" value="1"/>
</dbReference>
<comment type="cofactor">
    <cofactor evidence="10">
        <name>heme b</name>
        <dbReference type="ChEBI" id="CHEBI:60344"/>
    </cofactor>
    <text evidence="10">Binds 1 heme b (iron(II)-protoporphyrin IX) group per subunit.</text>
</comment>
<evidence type="ECO:0000259" key="11">
    <source>
        <dbReference type="Pfam" id="PF01794"/>
    </source>
</evidence>
<evidence type="ECO:0000256" key="8">
    <source>
        <dbReference type="ARBA" id="ARBA00023004"/>
    </source>
</evidence>
<keyword evidence="10" id="KW-1003">Cell membrane</keyword>
<evidence type="ECO:0000256" key="4">
    <source>
        <dbReference type="ARBA" id="ARBA00022643"/>
    </source>
</evidence>
<evidence type="ECO:0000313" key="12">
    <source>
        <dbReference type="EMBL" id="KFD22704.1"/>
    </source>
</evidence>
<keyword evidence="9 10" id="KW-0472">Membrane</keyword>
<evidence type="ECO:0000256" key="6">
    <source>
        <dbReference type="ARBA" id="ARBA00022982"/>
    </source>
</evidence>
<keyword evidence="6 10" id="KW-0249">Electron transport</keyword>
<dbReference type="RefSeq" id="WP_051170757.1">
    <property type="nucleotide sequence ID" value="NZ_ATMJ01000025.1"/>
</dbReference>
<feature type="transmembrane region" description="Helical" evidence="10">
    <location>
        <begin position="84"/>
        <end position="102"/>
    </location>
</feature>
<keyword evidence="4 10" id="KW-0288">FMN</keyword>
<sequence>MAIRGNSGAVPVILLKCLLHLAAFTPFVYLVFSVRSGGFSADPAKDIQHFTGLVGLKLLMATLLVSPLAKGLRLPPLLRCRRLLGIWCFTWATLHLLSYYFLELGVGNLSLLGQEIVRRPYLTLGMISWVLLFLLAITSFRRVQIRAGQRWQKLHNSIYLLAILIPVHYLWSVKAYSLQPFLWLAFAVILCALRLKKLWRKADL</sequence>
<evidence type="ECO:0000256" key="7">
    <source>
        <dbReference type="ARBA" id="ARBA00022989"/>
    </source>
</evidence>
<feature type="domain" description="Ferric oxidoreductase" evidence="11">
    <location>
        <begin position="51"/>
        <end position="164"/>
    </location>
</feature>
<evidence type="ECO:0000256" key="10">
    <source>
        <dbReference type="HAMAP-Rule" id="MF_01207"/>
    </source>
</evidence>
<evidence type="ECO:0000256" key="3">
    <source>
        <dbReference type="ARBA" id="ARBA00022617"/>
    </source>
</evidence>
<evidence type="ECO:0000256" key="5">
    <source>
        <dbReference type="ARBA" id="ARBA00022692"/>
    </source>
</evidence>
<dbReference type="GO" id="GO:0010181">
    <property type="term" value="F:FMN binding"/>
    <property type="evidence" value="ECO:0007669"/>
    <property type="project" value="UniProtKB-UniRule"/>
</dbReference>
<dbReference type="GO" id="GO:0005886">
    <property type="term" value="C:plasma membrane"/>
    <property type="evidence" value="ECO:0007669"/>
    <property type="project" value="UniProtKB-SubCell"/>
</dbReference>
<dbReference type="EMBL" id="JMPR01000004">
    <property type="protein sequence ID" value="KFD22704.1"/>
    <property type="molecule type" value="Genomic_DNA"/>
</dbReference>
<keyword evidence="8 10" id="KW-0408">Iron</keyword>
<dbReference type="AlphaFoldDB" id="A0A085JQF8"/>
<comment type="subunit">
    <text evidence="10">Heterodimer of a catalytic subunit (MsrP) and a heme-binding subunit (MsrQ).</text>
</comment>
<keyword evidence="3 10" id="KW-0349">Heme</keyword>
<evidence type="ECO:0000256" key="1">
    <source>
        <dbReference type="ARBA" id="ARBA00004141"/>
    </source>
</evidence>
<keyword evidence="7 10" id="KW-1133">Transmembrane helix</keyword>
<feature type="transmembrane region" description="Helical" evidence="10">
    <location>
        <begin position="177"/>
        <end position="195"/>
    </location>
</feature>
<keyword evidence="2 10" id="KW-0813">Transport</keyword>
<dbReference type="GO" id="GO:0030091">
    <property type="term" value="P:protein repair"/>
    <property type="evidence" value="ECO:0007669"/>
    <property type="project" value="UniProtKB-UniRule"/>
</dbReference>
<name>A0A085JQF8_9GAMM</name>
<gene>
    <name evidence="10" type="primary">msrQ</name>
    <name evidence="12" type="ORF">GTPT_0283</name>
</gene>
<keyword evidence="5 10" id="KW-0812">Transmembrane</keyword>
<evidence type="ECO:0000256" key="2">
    <source>
        <dbReference type="ARBA" id="ARBA00022448"/>
    </source>
</evidence>
<dbReference type="InterPro" id="IPR013130">
    <property type="entry name" value="Fe3_Rdtase_TM_dom"/>
</dbReference>
<keyword evidence="10" id="KW-0285">Flavoprotein</keyword>
<dbReference type="GO" id="GO:0009055">
    <property type="term" value="F:electron transfer activity"/>
    <property type="evidence" value="ECO:0007669"/>
    <property type="project" value="UniProtKB-UniRule"/>
</dbReference>
<dbReference type="GO" id="GO:0046872">
    <property type="term" value="F:metal ion binding"/>
    <property type="evidence" value="ECO:0007669"/>
    <property type="project" value="UniProtKB-KW"/>
</dbReference>
<reference evidence="12 13" key="1">
    <citation type="submission" date="2014-05" db="EMBL/GenBank/DDBJ databases">
        <title>ATOL: Assembling a taxonomically balanced genome-scale reconstruction of the evolutionary history of the Enterobacteriaceae.</title>
        <authorList>
            <person name="Plunkett G.III."/>
            <person name="Neeno-Eckwall E.C."/>
            <person name="Glasner J.D."/>
            <person name="Perna N.T."/>
        </authorList>
    </citation>
    <scope>NUCLEOTIDE SEQUENCE [LARGE SCALE GENOMIC DNA]</scope>
    <source>
        <strain evidence="12 13">ATCC 33301</strain>
    </source>
</reference>
<dbReference type="eggNOG" id="COG2717">
    <property type="taxonomic scope" value="Bacteria"/>
</dbReference>
<dbReference type="Proteomes" id="UP000028602">
    <property type="component" value="Unassembled WGS sequence"/>
</dbReference>
<dbReference type="PANTHER" id="PTHR36964:SF1">
    <property type="entry name" value="PROTEIN-METHIONINE-SULFOXIDE REDUCTASE HEME-BINDING SUBUNIT MSRQ"/>
    <property type="match status" value="1"/>
</dbReference>
<dbReference type="OrthoDB" id="9788328at2"/>
<organism evidence="12 13">
    <name type="scientific">Tatumella ptyseos ATCC 33301</name>
    <dbReference type="NCBI Taxonomy" id="1005995"/>
    <lineage>
        <taxon>Bacteria</taxon>
        <taxon>Pseudomonadati</taxon>
        <taxon>Pseudomonadota</taxon>
        <taxon>Gammaproteobacteria</taxon>
        <taxon>Enterobacterales</taxon>
        <taxon>Erwiniaceae</taxon>
        <taxon>Tatumella</taxon>
    </lineage>
</organism>
<dbReference type="InterPro" id="IPR022837">
    <property type="entry name" value="MsrQ-like"/>
</dbReference>
<keyword evidence="10" id="KW-0479">Metal-binding</keyword>
<feature type="transmembrane region" description="Helical" evidence="10">
    <location>
        <begin position="12"/>
        <end position="32"/>
    </location>
</feature>
<protein>
    <recommendedName>
        <fullName evidence="10">Protein-methionine-sulfoxide reductase heme-binding subunit MsrQ</fullName>
    </recommendedName>
    <alternativeName>
        <fullName evidence="10">Flavocytochrome MsrQ</fullName>
    </alternativeName>
</protein>
<comment type="function">
    <text evidence="10">Part of the MsrPQ system that repairs oxidized periplasmic proteins containing methionine sulfoxide residues (Met-O), using respiratory chain electrons. Thus protects these proteins from oxidative-stress damage caused by reactive species of oxygen and chlorine generated by the host defense mechanisms. MsrPQ is essential for the maintenance of envelope integrity under bleach stress, rescuing a wide series of structurally unrelated periplasmic proteins from methionine oxidation. MsrQ provides electrons for reduction to the reductase catalytic subunit MsrP, using the quinone pool of the respiratory chain.</text>
</comment>
<comment type="similarity">
    <text evidence="10">Belongs to the MsrQ family.</text>
</comment>
<dbReference type="PANTHER" id="PTHR36964">
    <property type="entry name" value="PROTEIN-METHIONINE-SULFOXIDE REDUCTASE HEME-BINDING SUBUNIT MSRQ"/>
    <property type="match status" value="1"/>
</dbReference>
<feature type="transmembrane region" description="Helical" evidence="10">
    <location>
        <begin position="52"/>
        <end position="72"/>
    </location>
</feature>
<keyword evidence="13" id="KW-1185">Reference proteome</keyword>
<comment type="caution">
    <text evidence="12">The sequence shown here is derived from an EMBL/GenBank/DDBJ whole genome shotgun (WGS) entry which is preliminary data.</text>
</comment>
<feature type="transmembrane region" description="Helical" evidence="10">
    <location>
        <begin position="154"/>
        <end position="171"/>
    </location>
</feature>
<dbReference type="GO" id="GO:0020037">
    <property type="term" value="F:heme binding"/>
    <property type="evidence" value="ECO:0007669"/>
    <property type="project" value="UniProtKB-UniRule"/>
</dbReference>
<comment type="subcellular location">
    <subcellularLocation>
        <location evidence="10">Cell membrane</location>
        <topology evidence="10">Multi-pass membrane protein</topology>
    </subcellularLocation>
    <subcellularLocation>
        <location evidence="1">Membrane</location>
        <topology evidence="1">Multi-pass membrane protein</topology>
    </subcellularLocation>
</comment>
<evidence type="ECO:0000256" key="9">
    <source>
        <dbReference type="ARBA" id="ARBA00023136"/>
    </source>
</evidence>
<comment type="cofactor">
    <cofactor evidence="10">
        <name>FMN</name>
        <dbReference type="ChEBI" id="CHEBI:58210"/>
    </cofactor>
    <text evidence="10">Binds 1 FMN per subunit.</text>
</comment>
<dbReference type="GO" id="GO:0016679">
    <property type="term" value="F:oxidoreductase activity, acting on diphenols and related substances as donors"/>
    <property type="evidence" value="ECO:0007669"/>
    <property type="project" value="TreeGrafter"/>
</dbReference>
<feature type="transmembrane region" description="Helical" evidence="10">
    <location>
        <begin position="122"/>
        <end position="142"/>
    </location>
</feature>
<proteinExistence type="inferred from homology"/>
<evidence type="ECO:0000313" key="13">
    <source>
        <dbReference type="Proteomes" id="UP000028602"/>
    </source>
</evidence>
<accession>A0A085JQF8</accession>
<dbReference type="Pfam" id="PF01794">
    <property type="entry name" value="Ferric_reduct"/>
    <property type="match status" value="1"/>
</dbReference>